<organism evidence="3 4">
    <name type="scientific">Mytilus coruscus</name>
    <name type="common">Sea mussel</name>
    <dbReference type="NCBI Taxonomy" id="42192"/>
    <lineage>
        <taxon>Eukaryota</taxon>
        <taxon>Metazoa</taxon>
        <taxon>Spiralia</taxon>
        <taxon>Lophotrochozoa</taxon>
        <taxon>Mollusca</taxon>
        <taxon>Bivalvia</taxon>
        <taxon>Autobranchia</taxon>
        <taxon>Pteriomorphia</taxon>
        <taxon>Mytilida</taxon>
        <taxon>Mytiloidea</taxon>
        <taxon>Mytilidae</taxon>
        <taxon>Mytilinae</taxon>
        <taxon>Mytilus</taxon>
    </lineage>
</organism>
<dbReference type="InterPro" id="IPR011042">
    <property type="entry name" value="6-blade_b-propeller_TolB-like"/>
</dbReference>
<dbReference type="InterPro" id="IPR001878">
    <property type="entry name" value="Znf_CCHC"/>
</dbReference>
<accession>A0A6J8BK63</accession>
<dbReference type="InterPro" id="IPR000033">
    <property type="entry name" value="LDLR_classB_rpt"/>
</dbReference>
<dbReference type="InterPro" id="IPR050778">
    <property type="entry name" value="Cueball_EGF_LRP_Nidogen"/>
</dbReference>
<dbReference type="EMBL" id="CACVKT020003326">
    <property type="protein sequence ID" value="CAC5383059.1"/>
    <property type="molecule type" value="Genomic_DNA"/>
</dbReference>
<feature type="region of interest" description="Disordered" evidence="1">
    <location>
        <begin position="237"/>
        <end position="293"/>
    </location>
</feature>
<dbReference type="SMART" id="SM00135">
    <property type="entry name" value="LY"/>
    <property type="match status" value="1"/>
</dbReference>
<reference evidence="3 4" key="1">
    <citation type="submission" date="2020-06" db="EMBL/GenBank/DDBJ databases">
        <authorList>
            <person name="Li R."/>
            <person name="Bekaert M."/>
        </authorList>
    </citation>
    <scope>NUCLEOTIDE SEQUENCE [LARGE SCALE GENOMIC DNA]</scope>
    <source>
        <strain evidence="4">wild</strain>
    </source>
</reference>
<feature type="domain" description="CCHC-type" evidence="2">
    <location>
        <begin position="200"/>
        <end position="216"/>
    </location>
</feature>
<dbReference type="Proteomes" id="UP000507470">
    <property type="component" value="Unassembled WGS sequence"/>
</dbReference>
<dbReference type="GO" id="GO:0003676">
    <property type="term" value="F:nucleic acid binding"/>
    <property type="evidence" value="ECO:0007669"/>
    <property type="project" value="InterPro"/>
</dbReference>
<evidence type="ECO:0000313" key="3">
    <source>
        <dbReference type="EMBL" id="CAC5383059.1"/>
    </source>
</evidence>
<evidence type="ECO:0000313" key="4">
    <source>
        <dbReference type="Proteomes" id="UP000507470"/>
    </source>
</evidence>
<name>A0A6J8BK63_MYTCO</name>
<dbReference type="Gene3D" id="2.120.10.30">
    <property type="entry name" value="TolB, C-terminal domain"/>
    <property type="match status" value="1"/>
</dbReference>
<dbReference type="SMART" id="SM00343">
    <property type="entry name" value="ZnF_C2HC"/>
    <property type="match status" value="2"/>
</dbReference>
<dbReference type="SUPFAM" id="SSF63825">
    <property type="entry name" value="YWTD domain"/>
    <property type="match status" value="1"/>
</dbReference>
<dbReference type="PANTHER" id="PTHR46513">
    <property type="entry name" value="VITELLOGENIN RECEPTOR-LIKE PROTEIN-RELATED-RELATED"/>
    <property type="match status" value="1"/>
</dbReference>
<dbReference type="GO" id="GO:0007399">
    <property type="term" value="P:nervous system development"/>
    <property type="evidence" value="ECO:0007669"/>
    <property type="project" value="TreeGrafter"/>
</dbReference>
<evidence type="ECO:0000259" key="2">
    <source>
        <dbReference type="SMART" id="SM00343"/>
    </source>
</evidence>
<feature type="domain" description="CCHC-type" evidence="2">
    <location>
        <begin position="222"/>
        <end position="238"/>
    </location>
</feature>
<evidence type="ECO:0000256" key="1">
    <source>
        <dbReference type="SAM" id="MobiDB-lite"/>
    </source>
</evidence>
<proteinExistence type="predicted"/>
<keyword evidence="4" id="KW-1185">Reference proteome</keyword>
<dbReference type="PANTHER" id="PTHR46513:SF41">
    <property type="entry name" value="LOW-DENSITY LIPOPROTEIN RECEPTOR-RELATED PROTEIN"/>
    <property type="match status" value="1"/>
</dbReference>
<dbReference type="InterPro" id="IPR036875">
    <property type="entry name" value="Znf_CCHC_sf"/>
</dbReference>
<gene>
    <name evidence="3" type="ORF">MCOR_18837</name>
</gene>
<dbReference type="SUPFAM" id="SSF57756">
    <property type="entry name" value="Retrovirus zinc finger-like domains"/>
    <property type="match status" value="1"/>
</dbReference>
<dbReference type="AlphaFoldDB" id="A0A6J8BK63"/>
<protein>
    <submittedName>
        <fullName evidence="3">LRP4</fullName>
    </submittedName>
</protein>
<dbReference type="GO" id="GO:0008270">
    <property type="term" value="F:zinc ion binding"/>
    <property type="evidence" value="ECO:0007669"/>
    <property type="project" value="InterPro"/>
</dbReference>
<dbReference type="Gene3D" id="4.10.60.10">
    <property type="entry name" value="Zinc finger, CCHC-type"/>
    <property type="match status" value="1"/>
</dbReference>
<dbReference type="OrthoDB" id="382013at2759"/>
<sequence length="293" mass="32887">MELDVDTRNVTVLFRDVGSNVFSLDYDYENRYVYFPRYSLRDILRFSYPSQNITLQHVVNTSSFPSGVAVDSANDHVYWVNDNRGTLSRCKSDGTNIVVLLTSLSDTFMIRLDLTNRWMYIGYYSKGISKSRFDLSDISMIANITSGFVDCMDLEIESVVFVSIFNMADAKADPKSSSKSYAEAASCGDQSSNDQSCPNDCRTCDGSGHKASYCTTWPNDWVCQTCRKSGHTAKYCNADSDSSSEDSHSESESDSDISSHPVKMKSQKQTKQLMQKIKHRHLSSPSISSQVMM</sequence>
<feature type="compositionally biased region" description="Polar residues" evidence="1">
    <location>
        <begin position="283"/>
        <end position="293"/>
    </location>
</feature>